<comment type="caution">
    <text evidence="1">The sequence shown here is derived from an EMBL/GenBank/DDBJ whole genome shotgun (WGS) entry which is preliminary data.</text>
</comment>
<dbReference type="EMBL" id="JAATOP010000014">
    <property type="protein sequence ID" value="NIY73815.1"/>
    <property type="molecule type" value="Genomic_DNA"/>
</dbReference>
<accession>A0ABX0W1F4</accession>
<name>A0ABX0W1F4_9RHOB</name>
<evidence type="ECO:0000313" key="1">
    <source>
        <dbReference type="EMBL" id="NIY73815.1"/>
    </source>
</evidence>
<sequence>MSGRFYAYARRGMRTLGGDRDAVSFTLDVKKGGSTETVEIDLSLAGPGNVSALQPTAIGKNYPVAGSVDMRAGGLPYVEFTDPMLPWVLSPHGWNNDMGIDPWMALLCFPSDLCSVSIGDTRVTVSAAGLATASVSGGALLPEPNHVQMGAHIHDPDGKSLDTEPGERAIARLVSLQQLKPRTKYTACVVPLFEDGRLAGLGQEPTGQTLYAWQRGDDALTMPVYHHWTFTTGAGRGAEDMLRDLTAFDLDDDPAEFPMSAKFLSPIKELDQQMVVDRTLFIPIHDPFAQRNPDEMPVDIFNEALDGALSPHFSSEMPIPSYGRAYADEDDAHSSASTEWFQSVNRDFGLRRLAGAGTNIVRKRQEEMVAFIGEDAGAMKDANAIISRAHAARQLNAQTTRTLGSASITSLVGFAGPAAARTRIMDNDGRKTSLKKRVEGTVLDVALSSAVARQAGRRGLTPEDMQTGAQNAADAFADADHVAGAAMPDDLVDTLINQTGVGSSSIDVEQTVAALLGQLLERNPNDRPKVNPADEEMQAWAQDTYDRSFLPKDAPKFKDIDDRAGRIPDGIKRALDPANSVPPRIAQRIGGAGELDGDSLPLRLIHDPVWPDPLFEMLLEDSPELIAPNLREMPENSLTGVFYDPRAMEAVMVGANHELLRELRWRGMPVPNNASPIRRAFPAPTDGSPLNPDIEPIGDWGDTDLGEHGEAPQVGFVTVMRTPLLEKFPDIQVMLCKAVMENGQRTIDLTRTTPVLPIMYGKLSRDLSYVGFPDLGGVSLDGDPGYFLTFVQPKKGLTFGLNAPTGDAPQTPTDLSSWNALSWSDLSGDDIAPNAFDHSQGPAGLAWGKDGARMAGILLERPVVVAIHLSDIL</sequence>
<proteinExistence type="predicted"/>
<protein>
    <submittedName>
        <fullName evidence="1">Uncharacterized protein</fullName>
    </submittedName>
</protein>
<dbReference type="Proteomes" id="UP000709466">
    <property type="component" value="Unassembled WGS sequence"/>
</dbReference>
<reference evidence="1 2" key="1">
    <citation type="submission" date="2020-03" db="EMBL/GenBank/DDBJ databases">
        <title>Bacterial isolates of synthetic phycosphere.</title>
        <authorList>
            <person name="Fu H."/>
            <person name="Moran M.A."/>
        </authorList>
    </citation>
    <scope>NUCLEOTIDE SEQUENCE [LARGE SCALE GENOMIC DNA]</scope>
    <source>
        <strain evidence="1 2">HF1</strain>
    </source>
</reference>
<organism evidence="1 2">
    <name type="scientific">Marivivens donghaensis</name>
    <dbReference type="NCBI Taxonomy" id="1699413"/>
    <lineage>
        <taxon>Bacteria</taxon>
        <taxon>Pseudomonadati</taxon>
        <taxon>Pseudomonadota</taxon>
        <taxon>Alphaproteobacteria</taxon>
        <taxon>Rhodobacterales</taxon>
        <taxon>Paracoccaceae</taxon>
        <taxon>Marivivens group</taxon>
        <taxon>Marivivens</taxon>
    </lineage>
</organism>
<keyword evidence="2" id="KW-1185">Reference proteome</keyword>
<dbReference type="RefSeq" id="WP_167639202.1">
    <property type="nucleotide sequence ID" value="NZ_JAATOP010000014.1"/>
</dbReference>
<gene>
    <name evidence="1" type="ORF">HCZ30_15400</name>
</gene>
<evidence type="ECO:0000313" key="2">
    <source>
        <dbReference type="Proteomes" id="UP000709466"/>
    </source>
</evidence>